<dbReference type="GO" id="GO:0016020">
    <property type="term" value="C:membrane"/>
    <property type="evidence" value="ECO:0007669"/>
    <property type="project" value="TreeGrafter"/>
</dbReference>
<dbReference type="InterPro" id="IPR002641">
    <property type="entry name" value="PNPLA_dom"/>
</dbReference>
<gene>
    <name evidence="5" type="ORF">ACN42_g10634</name>
</gene>
<dbReference type="OrthoDB" id="630895at2759"/>
<dbReference type="PANTHER" id="PTHR24185:SF4">
    <property type="entry name" value="SERINE HYDROLASE, PUTATIVE (AFU_ORTHOLOGUE AFUA_2G07870)-RELATED"/>
    <property type="match status" value="1"/>
</dbReference>
<dbReference type="SUPFAM" id="SSF52151">
    <property type="entry name" value="FabD/lysophospholipase-like"/>
    <property type="match status" value="1"/>
</dbReference>
<feature type="compositionally biased region" description="Low complexity" evidence="3">
    <location>
        <begin position="500"/>
        <end position="514"/>
    </location>
</feature>
<comment type="caution">
    <text evidence="2">Lacks conserved residue(s) required for the propagation of feature annotation.</text>
</comment>
<feature type="compositionally biased region" description="Low complexity" evidence="3">
    <location>
        <begin position="542"/>
        <end position="553"/>
    </location>
</feature>
<dbReference type="AlphaFoldDB" id="A0A101M9T7"/>
<feature type="short sequence motif" description="GXGXXG" evidence="2">
    <location>
        <begin position="24"/>
        <end position="29"/>
    </location>
</feature>
<reference evidence="5 6" key="1">
    <citation type="submission" date="2015-10" db="EMBL/GenBank/DDBJ databases">
        <title>Genome sequencing of Penicillium freii.</title>
        <authorList>
            <person name="Nguyen H.D."/>
            <person name="Visagie C.M."/>
            <person name="Seifert K.A."/>
        </authorList>
    </citation>
    <scope>NUCLEOTIDE SEQUENCE [LARGE SCALE GENOMIC DNA]</scope>
    <source>
        <strain evidence="5 6">DAOM 242723</strain>
    </source>
</reference>
<feature type="region of interest" description="Disordered" evidence="3">
    <location>
        <begin position="488"/>
        <end position="631"/>
    </location>
</feature>
<evidence type="ECO:0000313" key="6">
    <source>
        <dbReference type="Proteomes" id="UP000055045"/>
    </source>
</evidence>
<organism evidence="5 6">
    <name type="scientific">Penicillium freii</name>
    <dbReference type="NCBI Taxonomy" id="48697"/>
    <lineage>
        <taxon>Eukaryota</taxon>
        <taxon>Fungi</taxon>
        <taxon>Dikarya</taxon>
        <taxon>Ascomycota</taxon>
        <taxon>Pezizomycotina</taxon>
        <taxon>Eurotiomycetes</taxon>
        <taxon>Eurotiomycetidae</taxon>
        <taxon>Eurotiales</taxon>
        <taxon>Aspergillaceae</taxon>
        <taxon>Penicillium</taxon>
    </lineage>
</organism>
<dbReference type="Pfam" id="PF01734">
    <property type="entry name" value="Patatin"/>
    <property type="match status" value="1"/>
</dbReference>
<keyword evidence="1" id="KW-0443">Lipid metabolism</keyword>
<proteinExistence type="predicted"/>
<comment type="caution">
    <text evidence="5">The sequence shown here is derived from an EMBL/GenBank/DDBJ whole genome shotgun (WGS) entry which is preliminary data.</text>
</comment>
<evidence type="ECO:0000256" key="1">
    <source>
        <dbReference type="ARBA" id="ARBA00023098"/>
    </source>
</evidence>
<dbReference type="PANTHER" id="PTHR24185">
    <property type="entry name" value="CALCIUM-INDEPENDENT PHOSPHOLIPASE A2-GAMMA"/>
    <property type="match status" value="1"/>
</dbReference>
<dbReference type="STRING" id="48697.A0A101M9T7"/>
<dbReference type="Gene3D" id="3.40.1090.10">
    <property type="entry name" value="Cytosolic phospholipase A2 catalytic domain"/>
    <property type="match status" value="1"/>
</dbReference>
<dbReference type="PROSITE" id="PS51635">
    <property type="entry name" value="PNPLA"/>
    <property type="match status" value="1"/>
</dbReference>
<feature type="compositionally biased region" description="Basic residues" evidence="3">
    <location>
        <begin position="622"/>
        <end position="631"/>
    </location>
</feature>
<feature type="domain" description="PNPLA" evidence="4">
    <location>
        <begin position="20"/>
        <end position="292"/>
    </location>
</feature>
<feature type="compositionally biased region" description="Pro residues" evidence="3">
    <location>
        <begin position="566"/>
        <end position="579"/>
    </location>
</feature>
<evidence type="ECO:0000259" key="4">
    <source>
        <dbReference type="PROSITE" id="PS51635"/>
    </source>
</evidence>
<dbReference type="CDD" id="cd07216">
    <property type="entry name" value="Pat17_PNPLA8_PNPLA9_like3"/>
    <property type="match status" value="1"/>
</dbReference>
<dbReference type="InterPro" id="IPR016035">
    <property type="entry name" value="Acyl_Trfase/lysoPLipase"/>
</dbReference>
<protein>
    <recommendedName>
        <fullName evidence="4">PNPLA domain-containing protein</fullName>
    </recommendedName>
</protein>
<evidence type="ECO:0000256" key="3">
    <source>
        <dbReference type="SAM" id="MobiDB-lite"/>
    </source>
</evidence>
<dbReference type="Proteomes" id="UP000055045">
    <property type="component" value="Unassembled WGS sequence"/>
</dbReference>
<name>A0A101M9T7_PENFR</name>
<evidence type="ECO:0000256" key="2">
    <source>
        <dbReference type="PROSITE-ProRule" id="PRU01161"/>
    </source>
</evidence>
<feature type="compositionally biased region" description="Pro residues" evidence="3">
    <location>
        <begin position="609"/>
        <end position="619"/>
    </location>
</feature>
<dbReference type="GO" id="GO:0046486">
    <property type="term" value="P:glycerolipid metabolic process"/>
    <property type="evidence" value="ECO:0007669"/>
    <property type="project" value="UniProtKB-ARBA"/>
</dbReference>
<keyword evidence="6" id="KW-1185">Reference proteome</keyword>
<evidence type="ECO:0000313" key="5">
    <source>
        <dbReference type="EMBL" id="KUM56577.1"/>
    </source>
</evidence>
<dbReference type="GO" id="GO:0019369">
    <property type="term" value="P:arachidonate metabolic process"/>
    <property type="evidence" value="ECO:0007669"/>
    <property type="project" value="TreeGrafter"/>
</dbReference>
<sequence>MDPANLRRKDTTKGPPLRILSLDGGGVRGYSMLILLQELMYRTYVECEGKPPRRDQIPKPCDHFDLIAGTGTGGLIALMLGRLRLDLETCKEVYVRMTRKVFETDKTIAGIPYRSTLFKASKLEEAIRECVREHTVFETEGNDTGNAPNRDSMASMASLPYSPASIPQRSISRGSFSTAAASHPMSPTSQRGSIFLNGLRWGNPDASLYDNREHRTKTAVTAMYKGTPRKGSAVLLRSYDSRREPPPEFDCTIWQAGRATSATGLAFKPIQIGQHHFIDEGHGTFNPAPLVLDEAVVNEWPGREVGVFISVGTGKRPSGTNNRQHEWWEDFFGDSLGTFAEARRRLMTKIEGCEDIHNDMLRDRLAKRNVSKDNYFRLNVEVGVGEFGMNEWNRLADISTNTRQYLARPEVKKMILEAGVRFAKIDRMNRRLASHAAAGGDRDDLSFDLATEELSLSSPVQSHVQSHVPPPAHFAVELPAELPAEFLHHAPPSQAPPRIPTVVTTSPPDDTLPVHPTPQDSISTSPPRQSGSDYRRSHELASRPSSQQQSSPTRSDEYFATFNGMPPAPPVPPKTPIPYPAQEDDGGVAMPAPLFSHAPSSTSNTKVRPPYPVDEPPPTVNRQRKPSYHVR</sequence>
<accession>A0A101M9T7</accession>
<dbReference type="GO" id="GO:0047499">
    <property type="term" value="F:calcium-independent phospholipase A2 activity"/>
    <property type="evidence" value="ECO:0007669"/>
    <property type="project" value="TreeGrafter"/>
</dbReference>
<dbReference type="EMBL" id="LLXE01000465">
    <property type="protein sequence ID" value="KUM56577.1"/>
    <property type="molecule type" value="Genomic_DNA"/>
</dbReference>
<feature type="compositionally biased region" description="Polar residues" evidence="3">
    <location>
        <begin position="518"/>
        <end position="532"/>
    </location>
</feature>